<dbReference type="InterPro" id="IPR001296">
    <property type="entry name" value="Glyco_trans_1"/>
</dbReference>
<dbReference type="Proteomes" id="UP001501692">
    <property type="component" value="Unassembled WGS sequence"/>
</dbReference>
<evidence type="ECO:0000313" key="3">
    <source>
        <dbReference type="Proteomes" id="UP001501692"/>
    </source>
</evidence>
<proteinExistence type="predicted"/>
<evidence type="ECO:0000259" key="1">
    <source>
        <dbReference type="Pfam" id="PF00534"/>
    </source>
</evidence>
<comment type="caution">
    <text evidence="2">The sequence shown here is derived from an EMBL/GenBank/DDBJ whole genome shotgun (WGS) entry which is preliminary data.</text>
</comment>
<dbReference type="Gene3D" id="3.40.50.2000">
    <property type="entry name" value="Glycogen Phosphorylase B"/>
    <property type="match status" value="2"/>
</dbReference>
<dbReference type="CDD" id="cd03801">
    <property type="entry name" value="GT4_PimA-like"/>
    <property type="match status" value="1"/>
</dbReference>
<name>A0ABP9HR14_9FLAO</name>
<keyword evidence="3" id="KW-1185">Reference proteome</keyword>
<sequence>MKNLLYIGNQLSQSDKTVTTIDTLSKLLSDEGFSIVTTSGKKNKFLRLLDMLYQILKHRNWANYILIDTYSTQNFYYAYLCSQLCRFFKLKYIPILHGGNLQNRLKNSQFMSKAIFNNAFKNIAPSEFLKLQFQEYGYGNLEVIPNSIEPENYPFKERDFSKPKLLWVRSFSKIYNPLLAINVLKILKDDNIQATLCMVGPDKDGSLNEAKIYASDCGVDVRFTGKLSKEDWIKISEDFNIFINTTDFDNMPVSVIEGMALGLPIISTNVGGLPFLIENEKEGLLIEPNDAFLFVEKIKQIIENPEMGNNLAANGRIKIEQFDWEIIKNQWIKLLI</sequence>
<dbReference type="RefSeq" id="WP_345170049.1">
    <property type="nucleotide sequence ID" value="NZ_BAABJK010000009.1"/>
</dbReference>
<evidence type="ECO:0000313" key="2">
    <source>
        <dbReference type="EMBL" id="GAA4975927.1"/>
    </source>
</evidence>
<accession>A0ABP9HR14</accession>
<dbReference type="PANTHER" id="PTHR12526">
    <property type="entry name" value="GLYCOSYLTRANSFERASE"/>
    <property type="match status" value="1"/>
</dbReference>
<dbReference type="EMBL" id="BAABJK010000009">
    <property type="protein sequence ID" value="GAA4975927.1"/>
    <property type="molecule type" value="Genomic_DNA"/>
</dbReference>
<protein>
    <recommendedName>
        <fullName evidence="1">Glycosyl transferase family 1 domain-containing protein</fullName>
    </recommendedName>
</protein>
<dbReference type="PANTHER" id="PTHR12526:SF630">
    <property type="entry name" value="GLYCOSYLTRANSFERASE"/>
    <property type="match status" value="1"/>
</dbReference>
<organism evidence="2 3">
    <name type="scientific">Algibacter aquimarinus</name>
    <dbReference type="NCBI Taxonomy" id="1136748"/>
    <lineage>
        <taxon>Bacteria</taxon>
        <taxon>Pseudomonadati</taxon>
        <taxon>Bacteroidota</taxon>
        <taxon>Flavobacteriia</taxon>
        <taxon>Flavobacteriales</taxon>
        <taxon>Flavobacteriaceae</taxon>
        <taxon>Algibacter</taxon>
    </lineage>
</organism>
<feature type="domain" description="Glycosyl transferase family 1" evidence="1">
    <location>
        <begin position="161"/>
        <end position="316"/>
    </location>
</feature>
<gene>
    <name evidence="2" type="ORF">GCM10023315_28370</name>
</gene>
<dbReference type="SUPFAM" id="SSF53756">
    <property type="entry name" value="UDP-Glycosyltransferase/glycogen phosphorylase"/>
    <property type="match status" value="1"/>
</dbReference>
<reference evidence="3" key="1">
    <citation type="journal article" date="2019" name="Int. J. Syst. Evol. Microbiol.">
        <title>The Global Catalogue of Microorganisms (GCM) 10K type strain sequencing project: providing services to taxonomists for standard genome sequencing and annotation.</title>
        <authorList>
            <consortium name="The Broad Institute Genomics Platform"/>
            <consortium name="The Broad Institute Genome Sequencing Center for Infectious Disease"/>
            <person name="Wu L."/>
            <person name="Ma J."/>
        </authorList>
    </citation>
    <scope>NUCLEOTIDE SEQUENCE [LARGE SCALE GENOMIC DNA]</scope>
    <source>
        <strain evidence="3">JCM 18287</strain>
    </source>
</reference>
<dbReference type="Pfam" id="PF00534">
    <property type="entry name" value="Glycos_transf_1"/>
    <property type="match status" value="1"/>
</dbReference>